<dbReference type="Proteomes" id="UP000790709">
    <property type="component" value="Unassembled WGS sequence"/>
</dbReference>
<reference evidence="1" key="1">
    <citation type="journal article" date="2021" name="New Phytol.">
        <title>Evolutionary innovations through gain and loss of genes in the ectomycorrhizal Boletales.</title>
        <authorList>
            <person name="Wu G."/>
            <person name="Miyauchi S."/>
            <person name="Morin E."/>
            <person name="Kuo A."/>
            <person name="Drula E."/>
            <person name="Varga T."/>
            <person name="Kohler A."/>
            <person name="Feng B."/>
            <person name="Cao Y."/>
            <person name="Lipzen A."/>
            <person name="Daum C."/>
            <person name="Hundley H."/>
            <person name="Pangilinan J."/>
            <person name="Johnson J."/>
            <person name="Barry K."/>
            <person name="LaButti K."/>
            <person name="Ng V."/>
            <person name="Ahrendt S."/>
            <person name="Min B."/>
            <person name="Choi I.G."/>
            <person name="Park H."/>
            <person name="Plett J.M."/>
            <person name="Magnuson J."/>
            <person name="Spatafora J.W."/>
            <person name="Nagy L.G."/>
            <person name="Henrissat B."/>
            <person name="Grigoriev I.V."/>
            <person name="Yang Z.L."/>
            <person name="Xu J."/>
            <person name="Martin F.M."/>
        </authorList>
    </citation>
    <scope>NUCLEOTIDE SEQUENCE</scope>
    <source>
        <strain evidence="1">KUC20120723A-06</strain>
    </source>
</reference>
<organism evidence="1 2">
    <name type="scientific">Leucogyrophana mollusca</name>
    <dbReference type="NCBI Taxonomy" id="85980"/>
    <lineage>
        <taxon>Eukaryota</taxon>
        <taxon>Fungi</taxon>
        <taxon>Dikarya</taxon>
        <taxon>Basidiomycota</taxon>
        <taxon>Agaricomycotina</taxon>
        <taxon>Agaricomycetes</taxon>
        <taxon>Agaricomycetidae</taxon>
        <taxon>Boletales</taxon>
        <taxon>Boletales incertae sedis</taxon>
        <taxon>Leucogyrophana</taxon>
    </lineage>
</organism>
<comment type="caution">
    <text evidence="1">The sequence shown here is derived from an EMBL/GenBank/DDBJ whole genome shotgun (WGS) entry which is preliminary data.</text>
</comment>
<accession>A0ACB8B5C9</accession>
<gene>
    <name evidence="1" type="ORF">BV22DRAFT_1132734</name>
</gene>
<evidence type="ECO:0000313" key="2">
    <source>
        <dbReference type="Proteomes" id="UP000790709"/>
    </source>
</evidence>
<keyword evidence="2" id="KW-1185">Reference proteome</keyword>
<sequence length="1236" mass="138294">MAPKKNNDSNASNAVASGSGRRKKQATEPESEEEEFVLNRQEVAPIKPKEVVDARTAHLDKVIRDACAGFAQMDVLALVDGGRLVFQTWNDRQLKEAEGAKLIASMKVHGIRRFARETMIPVVLPTSMMNIVPVSDERLGDKLPVLRVGENELVKAASGQHRVYALKKIHQKLEDEQKRLSALLDKLYKTKLKTTLTQIQVNSVTEELSKVNGELHENFGMWGVIVYREGETSLFLSLWVVWWRISTESDVRAHQCEDDTSQKCVHVSRARTSIENDTRGVVEARDPSPPPHIVSTRCARDACDVIRETRKVLCEVGMDAAVRLSENKQLYEYAENEEDRMVRSVRQLIVAKETSEEAFETAYSAMVADSRAVNSKMSRVFGSKMTVVMLMCLLSMGSHFRQMQEMSLTWMENHVKTIIGMLSMWVQESFDFMRLLNSPDDFPCHTEVEALFKAARHPPSYPGVAEADASFARLGRQLMSARKGSVDVFKTLLDRVDDIFFDDVTDTFSLGTRKDLLDAYYYNVKDMLLDTWSTHLSDPSSPQYEKYSRIIARIDVAAWSCRPITPPKSLPPLLTRGSFLSAAAVLKEYSLPLAEVSRWFDPLVDYARGLVRDQLMADYTETMFKHIYDNPHLADPDETAKEVYHILWMDRETNLQMLHVLLIENGTVERTQRRQALDMVSQGSNTFSRDVETLLKAVRKDLNREAVRARTDLNSVRGFKELKGSLWKVRSSNLKSLTRDVKTMLQALLYEMDTVKGYRQKLMNVMVANLRTKIYDAITAGEVGDSVPSGSGDVEVQKHFAWWDNVKVPNRPAPLPRWLKTVGEQRWILRDRLDHYTTGEEQRKAIQAIVSTVEKSPLALLGSSPGIVASEVHDVVSQLIHVLEINVQRKRFFEANDPAKVMYDPETTWHHTDYTRAEMLVHPSTMDLEEEIPAGTDDQESEAQESSEDDDEDQRGKGKGKGKQPSKRTGSGKATEKRASQPKGKGAATASEASQRYGKGSQRAMEEEQSEPESTPKPKPKPKPRRQPQSQAQPERPPAPAQAPTSVTEPPLTPVPTPRPKPRRKMLPKTPAVEEELSDHHDSDLTSPPASPRASATSSVPAPFLAAGQDGGEHIGDVGDPFDSDAPPCDQPEAVQQQDAATQAELELRAATIRLLFGPLPVFPSENVATASAISAPTSPHPSSPTSDLRKRPHPDGQSPTGDSPKPKRLKDAARHPQSPTVAHDHDDDDDRDMED</sequence>
<dbReference type="EMBL" id="MU266554">
    <property type="protein sequence ID" value="KAH7920875.1"/>
    <property type="molecule type" value="Genomic_DNA"/>
</dbReference>
<proteinExistence type="predicted"/>
<evidence type="ECO:0000313" key="1">
    <source>
        <dbReference type="EMBL" id="KAH7920875.1"/>
    </source>
</evidence>
<protein>
    <submittedName>
        <fullName evidence="1">Uncharacterized protein</fullName>
    </submittedName>
</protein>
<name>A0ACB8B5C9_9AGAM</name>